<dbReference type="AlphaFoldDB" id="A0A7W6EBF2"/>
<organism evidence="2 3">
    <name type="scientific">Aureimonas pseudogalii</name>
    <dbReference type="NCBI Taxonomy" id="1744844"/>
    <lineage>
        <taxon>Bacteria</taxon>
        <taxon>Pseudomonadati</taxon>
        <taxon>Pseudomonadota</taxon>
        <taxon>Alphaproteobacteria</taxon>
        <taxon>Hyphomicrobiales</taxon>
        <taxon>Aurantimonadaceae</taxon>
        <taxon>Aureimonas</taxon>
    </lineage>
</organism>
<dbReference type="EMBL" id="JACIEK010000004">
    <property type="protein sequence ID" value="MBB3998258.1"/>
    <property type="molecule type" value="Genomic_DNA"/>
</dbReference>
<keyword evidence="3" id="KW-1185">Reference proteome</keyword>
<reference evidence="2 3" key="1">
    <citation type="submission" date="2020-08" db="EMBL/GenBank/DDBJ databases">
        <title>Genomic Encyclopedia of Type Strains, Phase IV (KMG-IV): sequencing the most valuable type-strain genomes for metagenomic binning, comparative biology and taxonomic classification.</title>
        <authorList>
            <person name="Goeker M."/>
        </authorList>
    </citation>
    <scope>NUCLEOTIDE SEQUENCE [LARGE SCALE GENOMIC DNA]</scope>
    <source>
        <strain evidence="2 3">DSM 102238</strain>
    </source>
</reference>
<protein>
    <recommendedName>
        <fullName evidence="1">(S)-ureidoglycine aminohydrolase cupin domain-containing protein</fullName>
    </recommendedName>
</protein>
<dbReference type="SUPFAM" id="SSF51182">
    <property type="entry name" value="RmlC-like cupins"/>
    <property type="match status" value="1"/>
</dbReference>
<evidence type="ECO:0000259" key="1">
    <source>
        <dbReference type="Pfam" id="PF05899"/>
    </source>
</evidence>
<dbReference type="RefSeq" id="WP_183199791.1">
    <property type="nucleotide sequence ID" value="NZ_JACIEK010000004.1"/>
</dbReference>
<feature type="domain" description="(S)-ureidoglycine aminohydrolase cupin" evidence="1">
    <location>
        <begin position="42"/>
        <end position="109"/>
    </location>
</feature>
<dbReference type="CDD" id="cd02227">
    <property type="entry name" value="cupin_TM1112-like"/>
    <property type="match status" value="1"/>
</dbReference>
<dbReference type="Pfam" id="PF05899">
    <property type="entry name" value="Cupin_3"/>
    <property type="match status" value="1"/>
</dbReference>
<dbReference type="InterPro" id="IPR011051">
    <property type="entry name" value="RmlC_Cupin_sf"/>
</dbReference>
<dbReference type="InterPro" id="IPR008579">
    <property type="entry name" value="UGlyAH_Cupin_dom"/>
</dbReference>
<dbReference type="Proteomes" id="UP000542776">
    <property type="component" value="Unassembled WGS sequence"/>
</dbReference>
<name>A0A7W6EBF2_9HYPH</name>
<proteinExistence type="predicted"/>
<dbReference type="PANTHER" id="PTHR40943">
    <property type="entry name" value="CYTOPLASMIC PROTEIN-RELATED"/>
    <property type="match status" value="1"/>
</dbReference>
<gene>
    <name evidence="2" type="ORF">GGR04_002097</name>
</gene>
<sequence>MLLLPIETASLEPETSRPSPEKVLAGDPVHRTWNCEDDGAGLYAGIWESTPGEWRIAYDEWEYCEILSGIGVLADESGEARRYAAGDAFVIRRGFRGTWRVEETTRKRYVIKL</sequence>
<dbReference type="Gene3D" id="2.60.120.10">
    <property type="entry name" value="Jelly Rolls"/>
    <property type="match status" value="1"/>
</dbReference>
<accession>A0A7W6EBF2</accession>
<evidence type="ECO:0000313" key="3">
    <source>
        <dbReference type="Proteomes" id="UP000542776"/>
    </source>
</evidence>
<comment type="caution">
    <text evidence="2">The sequence shown here is derived from an EMBL/GenBank/DDBJ whole genome shotgun (WGS) entry which is preliminary data.</text>
</comment>
<dbReference type="PANTHER" id="PTHR40943:SF2">
    <property type="entry name" value="(S)-UREIDOGLYCINE AMINOHYDROLASE CUPIN DOMAIN-CONTAINING PROTEIN"/>
    <property type="match status" value="1"/>
</dbReference>
<evidence type="ECO:0000313" key="2">
    <source>
        <dbReference type="EMBL" id="MBB3998258.1"/>
    </source>
</evidence>
<dbReference type="InterPro" id="IPR014710">
    <property type="entry name" value="RmlC-like_jellyroll"/>
</dbReference>